<keyword evidence="10 16" id="KW-0798">TonB box</keyword>
<evidence type="ECO:0000256" key="10">
    <source>
        <dbReference type="ARBA" id="ARBA00023077"/>
    </source>
</evidence>
<feature type="domain" description="TonB-dependent receptor-like beta-barrel" evidence="18">
    <location>
        <begin position="296"/>
        <end position="708"/>
    </location>
</feature>
<evidence type="ECO:0000256" key="15">
    <source>
        <dbReference type="PROSITE-ProRule" id="PRU10144"/>
    </source>
</evidence>
<evidence type="ECO:0000256" key="9">
    <source>
        <dbReference type="ARBA" id="ARBA00023065"/>
    </source>
</evidence>
<dbReference type="InterPro" id="IPR010105">
    <property type="entry name" value="TonB_sidphr_rcpt"/>
</dbReference>
<keyword evidence="5" id="KW-0410">Iron transport</keyword>
<dbReference type="InterPro" id="IPR037066">
    <property type="entry name" value="Plug_dom_sf"/>
</dbReference>
<evidence type="ECO:0000256" key="12">
    <source>
        <dbReference type="ARBA" id="ARBA00023170"/>
    </source>
</evidence>
<organism evidence="20 21">
    <name type="scientific">Chelatococcus sambhunathii</name>
    <dbReference type="NCBI Taxonomy" id="363953"/>
    <lineage>
        <taxon>Bacteria</taxon>
        <taxon>Pseudomonadati</taxon>
        <taxon>Pseudomonadota</taxon>
        <taxon>Alphaproteobacteria</taxon>
        <taxon>Hyphomicrobiales</taxon>
        <taxon>Chelatococcaceae</taxon>
        <taxon>Chelatococcus</taxon>
    </lineage>
</organism>
<evidence type="ECO:0000256" key="1">
    <source>
        <dbReference type="ARBA" id="ARBA00004571"/>
    </source>
</evidence>
<evidence type="ECO:0000259" key="19">
    <source>
        <dbReference type="Pfam" id="PF07715"/>
    </source>
</evidence>
<evidence type="ECO:0000256" key="7">
    <source>
        <dbReference type="ARBA" id="ARBA00022729"/>
    </source>
</evidence>
<feature type="short sequence motif" description="TonB C-terminal box" evidence="15">
    <location>
        <begin position="723"/>
        <end position="740"/>
    </location>
</feature>
<dbReference type="NCBIfam" id="TIGR01783">
    <property type="entry name" value="TonB-siderophor"/>
    <property type="match status" value="1"/>
</dbReference>
<keyword evidence="4 14" id="KW-1134">Transmembrane beta strand</keyword>
<evidence type="ECO:0000256" key="5">
    <source>
        <dbReference type="ARBA" id="ARBA00022496"/>
    </source>
</evidence>
<evidence type="ECO:0000313" key="21">
    <source>
        <dbReference type="Proteomes" id="UP001181622"/>
    </source>
</evidence>
<dbReference type="PANTHER" id="PTHR32552:SF84">
    <property type="entry name" value="TONB-DEPENDENT RECEPTOR-RELATED"/>
    <property type="match status" value="1"/>
</dbReference>
<keyword evidence="13 14" id="KW-0998">Cell outer membrane</keyword>
<dbReference type="CDD" id="cd01347">
    <property type="entry name" value="ligand_gated_channel"/>
    <property type="match status" value="1"/>
</dbReference>
<dbReference type="InterPro" id="IPR036942">
    <property type="entry name" value="Beta-barrel_TonB_sf"/>
</dbReference>
<accession>A0ABU1DBE3</accession>
<keyword evidence="11 14" id="KW-0472">Membrane</keyword>
<feature type="domain" description="TonB-dependent receptor plug" evidence="19">
    <location>
        <begin position="65"/>
        <end position="166"/>
    </location>
</feature>
<dbReference type="InterPro" id="IPR012910">
    <property type="entry name" value="Plug_dom"/>
</dbReference>
<evidence type="ECO:0000256" key="3">
    <source>
        <dbReference type="ARBA" id="ARBA00022448"/>
    </source>
</evidence>
<dbReference type="InterPro" id="IPR010917">
    <property type="entry name" value="TonB_rcpt_CS"/>
</dbReference>
<dbReference type="Pfam" id="PF07715">
    <property type="entry name" value="Plug"/>
    <property type="match status" value="1"/>
</dbReference>
<dbReference type="SUPFAM" id="SSF56935">
    <property type="entry name" value="Porins"/>
    <property type="match status" value="1"/>
</dbReference>
<keyword evidence="8" id="KW-0408">Iron</keyword>
<dbReference type="EMBL" id="JADBEO010000003">
    <property type="protein sequence ID" value="MDR4305359.1"/>
    <property type="molecule type" value="Genomic_DNA"/>
</dbReference>
<keyword evidence="7 17" id="KW-0732">Signal</keyword>
<evidence type="ECO:0000256" key="16">
    <source>
        <dbReference type="RuleBase" id="RU003357"/>
    </source>
</evidence>
<comment type="similarity">
    <text evidence="2 14 16">Belongs to the TonB-dependent receptor family.</text>
</comment>
<evidence type="ECO:0000256" key="8">
    <source>
        <dbReference type="ARBA" id="ARBA00023004"/>
    </source>
</evidence>
<evidence type="ECO:0000256" key="17">
    <source>
        <dbReference type="SAM" id="SignalP"/>
    </source>
</evidence>
<feature type="chain" id="PRO_5046588975" evidence="17">
    <location>
        <begin position="25"/>
        <end position="740"/>
    </location>
</feature>
<name>A0ABU1DBE3_9HYPH</name>
<dbReference type="InterPro" id="IPR039426">
    <property type="entry name" value="TonB-dep_rcpt-like"/>
</dbReference>
<evidence type="ECO:0000256" key="4">
    <source>
        <dbReference type="ARBA" id="ARBA00022452"/>
    </source>
</evidence>
<comment type="subcellular location">
    <subcellularLocation>
        <location evidence="1 14">Cell outer membrane</location>
        <topology evidence="1 14">Multi-pass membrane protein</topology>
    </subcellularLocation>
</comment>
<keyword evidence="3 14" id="KW-0813">Transport</keyword>
<protein>
    <submittedName>
        <fullName evidence="20">TonB-dependent siderophore receptor</fullName>
    </submittedName>
</protein>
<dbReference type="Proteomes" id="UP001181622">
    <property type="component" value="Unassembled WGS sequence"/>
</dbReference>
<proteinExistence type="inferred from homology"/>
<dbReference type="Pfam" id="PF00593">
    <property type="entry name" value="TonB_dep_Rec_b-barrel"/>
    <property type="match status" value="1"/>
</dbReference>
<evidence type="ECO:0000313" key="20">
    <source>
        <dbReference type="EMBL" id="MDR4305359.1"/>
    </source>
</evidence>
<evidence type="ECO:0000256" key="11">
    <source>
        <dbReference type="ARBA" id="ARBA00023136"/>
    </source>
</evidence>
<comment type="caution">
    <text evidence="20">The sequence shown here is derived from an EMBL/GenBank/DDBJ whole genome shotgun (WGS) entry which is preliminary data.</text>
</comment>
<reference evidence="20" key="1">
    <citation type="submission" date="2020-10" db="EMBL/GenBank/DDBJ databases">
        <authorList>
            <person name="Abbas A."/>
            <person name="Razzaq R."/>
            <person name="Waqas M."/>
            <person name="Abbas N."/>
            <person name="Nielsen T.K."/>
            <person name="Hansen L.H."/>
            <person name="Hussain S."/>
            <person name="Shahid M."/>
        </authorList>
    </citation>
    <scope>NUCLEOTIDE SEQUENCE</scope>
    <source>
        <strain evidence="20">S14</strain>
    </source>
</reference>
<evidence type="ECO:0000256" key="6">
    <source>
        <dbReference type="ARBA" id="ARBA00022692"/>
    </source>
</evidence>
<dbReference type="PROSITE" id="PS52016">
    <property type="entry name" value="TONB_DEPENDENT_REC_3"/>
    <property type="match status" value="1"/>
</dbReference>
<evidence type="ECO:0000256" key="14">
    <source>
        <dbReference type="PROSITE-ProRule" id="PRU01360"/>
    </source>
</evidence>
<evidence type="ECO:0000259" key="18">
    <source>
        <dbReference type="Pfam" id="PF00593"/>
    </source>
</evidence>
<sequence>MRVPGRAAILAASALAALPGAALAQEGGVQQLDEINVQGAPGDSEAPSRRLDRKAEAASRLGLSVKETPATVDVITQQQLQEEGRRSLIEAYSSAPGVVAGNLPGEPGATAIRGFSRGAVGYSVDGFRAIDPLIASRNYDSYSFDRIEILKGPASVVNGSGALAGTINVVTRKPEFGVNKADGLLSYGSFDSVRSGAAFNVSPNENVAANASVFYGRSDGWVNDTDSRNVQVTTGLALTPTDRLKITAAFDYFEDRYSTPYQGSPLLPAGVARHPSGAVSGEGLVLDRSIRKKNYNVEDGLMKSDSIWARTGAEYALSDAWSLKSEFGYYSADRYWANSEDFTYNAATGLLDRSTTLITHDHQAWQYRGSANYDGEIGGHRNRFTAGFEYMKTDFGSKRRFGTTTSIDPFAPIRGSFPSDIPANFDTRQNFDSKVGNASVFAENAFNVTPEWIVVGGLRFDAIDLDRVVADLPNAASATRTRTSFGNDYKATSWRIGTVYDLAPGFSVFGQYTTAITPVTTLLLSNMERAAFDLSKGRSIEAGVKSTFWEGRAAATASVYQIDQDDILTRSPTAPFLSVQGGSQRSRGVEFDLSVAVTEQWKINANAALLKAEFTELDEAITRPNGKPGVADRKGNRPVNVPEQIFNLWTTYRLPTVPVTFGAGLRHVGSFYTNNANTIRVAGRTLLDASISYDVPVGGTVTLRGRNLTNKFYGEWSGYSDRQIYVGAPRSFDLTYSVKF</sequence>
<dbReference type="InterPro" id="IPR000531">
    <property type="entry name" value="Beta-barrel_TonB"/>
</dbReference>
<dbReference type="Gene3D" id="2.170.130.10">
    <property type="entry name" value="TonB-dependent receptor, plug domain"/>
    <property type="match status" value="1"/>
</dbReference>
<keyword evidence="9" id="KW-0406">Ion transport</keyword>
<gene>
    <name evidence="20" type="ORF">IHQ68_01815</name>
</gene>
<evidence type="ECO:0000256" key="2">
    <source>
        <dbReference type="ARBA" id="ARBA00009810"/>
    </source>
</evidence>
<dbReference type="PROSITE" id="PS01156">
    <property type="entry name" value="TONB_DEPENDENT_REC_2"/>
    <property type="match status" value="1"/>
</dbReference>
<keyword evidence="21" id="KW-1185">Reference proteome</keyword>
<dbReference type="PANTHER" id="PTHR32552">
    <property type="entry name" value="FERRICHROME IRON RECEPTOR-RELATED"/>
    <property type="match status" value="1"/>
</dbReference>
<keyword evidence="12 20" id="KW-0675">Receptor</keyword>
<dbReference type="Gene3D" id="2.40.170.20">
    <property type="entry name" value="TonB-dependent receptor, beta-barrel domain"/>
    <property type="match status" value="1"/>
</dbReference>
<keyword evidence="6 14" id="KW-0812">Transmembrane</keyword>
<feature type="signal peptide" evidence="17">
    <location>
        <begin position="1"/>
        <end position="24"/>
    </location>
</feature>
<evidence type="ECO:0000256" key="13">
    <source>
        <dbReference type="ARBA" id="ARBA00023237"/>
    </source>
</evidence>